<feature type="compositionally biased region" description="Basic and acidic residues" evidence="1">
    <location>
        <begin position="405"/>
        <end position="425"/>
    </location>
</feature>
<comment type="caution">
    <text evidence="2">The sequence shown here is derived from an EMBL/GenBank/DDBJ whole genome shotgun (WGS) entry which is preliminary data.</text>
</comment>
<feature type="region of interest" description="Disordered" evidence="1">
    <location>
        <begin position="392"/>
        <end position="425"/>
    </location>
</feature>
<dbReference type="HOGENOM" id="CLU_030082_0_0_1"/>
<evidence type="ECO:0000313" key="3">
    <source>
        <dbReference type="Proteomes" id="UP000027238"/>
    </source>
</evidence>
<name>A0A066XUA8_COLSU</name>
<reference evidence="3" key="1">
    <citation type="journal article" date="2014" name="Genome Announc.">
        <title>Draft genome sequence of Colletotrichum sublineola, a destructive pathogen of cultivated sorghum.</title>
        <authorList>
            <person name="Baroncelli R."/>
            <person name="Sanz-Martin J.M."/>
            <person name="Rech G.E."/>
            <person name="Sukno S.A."/>
            <person name="Thon M.R."/>
        </authorList>
    </citation>
    <scope>NUCLEOTIDE SEQUENCE [LARGE SCALE GENOMIC DNA]</scope>
    <source>
        <strain evidence="3">TX430BB</strain>
    </source>
</reference>
<proteinExistence type="predicted"/>
<sequence length="425" mass="47330">MDWDIDMDDIAEGFAPPHVTVADSAVRNDFLHLPQPGTVPSLTSERDPESSTLVPNKVHIRGLETLTTDDIKTYVKDHYGLTNRVEWIDDESANLVFGSDSSAQDALKALSAVEIADVTQLPINETIPAKAIASKPDVNLQVRFAVISDKKAPGAAQRSRFYLFHPEFDPEERMRSGGSRTRYRDRSGDDHYRRNGRGRGQRDRESSVEVFHASMYDDEDPSTGRESRAARQRRRSHSRGSSSRRDRSYTSRNQEKELFPGRGITGGRGLRNRSASPKRDIDGDAAMDVEAARMLRPSNRERASSIKERLTRDNKTKELFPTKGSSAGQIHMDRFMDSADETTRLMQQNLSVSNEGGSKHDLFDIRGRAGKQGVNAGFTIKGAAGASVKELFPGRFGSGNTGKELFADKLEGRGRRRQKAEDLFS</sequence>
<dbReference type="Pfam" id="PF10309">
    <property type="entry name" value="NCBP3"/>
    <property type="match status" value="1"/>
</dbReference>
<dbReference type="EMBL" id="JMSE01000526">
    <property type="protein sequence ID" value="KDN69346.1"/>
    <property type="molecule type" value="Genomic_DNA"/>
</dbReference>
<keyword evidence="3" id="KW-1185">Reference proteome</keyword>
<dbReference type="OrthoDB" id="422106at2759"/>
<feature type="compositionally biased region" description="Basic and acidic residues" evidence="1">
    <location>
        <begin position="182"/>
        <end position="193"/>
    </location>
</feature>
<accession>A0A066XUA8</accession>
<dbReference type="AlphaFoldDB" id="A0A066XUA8"/>
<dbReference type="eggNOG" id="ENOG502S34X">
    <property type="taxonomic scope" value="Eukaryota"/>
</dbReference>
<dbReference type="GO" id="GO:0005634">
    <property type="term" value="C:nucleus"/>
    <property type="evidence" value="ECO:0007669"/>
    <property type="project" value="TreeGrafter"/>
</dbReference>
<dbReference type="InterPro" id="IPR019416">
    <property type="entry name" value="NCBP3"/>
</dbReference>
<dbReference type="GO" id="GO:0000340">
    <property type="term" value="F:RNA 7-methylguanosine cap binding"/>
    <property type="evidence" value="ECO:0007669"/>
    <property type="project" value="InterPro"/>
</dbReference>
<feature type="compositionally biased region" description="Basic and acidic residues" evidence="1">
    <location>
        <begin position="243"/>
        <end position="259"/>
    </location>
</feature>
<dbReference type="GO" id="GO:0003729">
    <property type="term" value="F:mRNA binding"/>
    <property type="evidence" value="ECO:0007669"/>
    <property type="project" value="InterPro"/>
</dbReference>
<dbReference type="OMA" id="TFEASMY"/>
<evidence type="ECO:0000256" key="1">
    <source>
        <dbReference type="SAM" id="MobiDB-lite"/>
    </source>
</evidence>
<feature type="region of interest" description="Disordered" evidence="1">
    <location>
        <begin position="170"/>
        <end position="285"/>
    </location>
</feature>
<dbReference type="PANTHER" id="PTHR16291">
    <property type="entry name" value="NUCLEAR CAP-BINDING PROTEIN SUBUNIT 3"/>
    <property type="match status" value="1"/>
</dbReference>
<dbReference type="PANTHER" id="PTHR16291:SF0">
    <property type="entry name" value="NUCLEAR CAP-BINDING PROTEIN SUBUNIT 3"/>
    <property type="match status" value="1"/>
</dbReference>
<organism evidence="2 3">
    <name type="scientific">Colletotrichum sublineola</name>
    <name type="common">Sorghum anthracnose fungus</name>
    <dbReference type="NCBI Taxonomy" id="1173701"/>
    <lineage>
        <taxon>Eukaryota</taxon>
        <taxon>Fungi</taxon>
        <taxon>Dikarya</taxon>
        <taxon>Ascomycota</taxon>
        <taxon>Pezizomycotina</taxon>
        <taxon>Sordariomycetes</taxon>
        <taxon>Hypocreomycetidae</taxon>
        <taxon>Glomerellales</taxon>
        <taxon>Glomerellaceae</taxon>
        <taxon>Colletotrichum</taxon>
        <taxon>Colletotrichum graminicola species complex</taxon>
    </lineage>
</organism>
<dbReference type="Proteomes" id="UP000027238">
    <property type="component" value="Unassembled WGS sequence"/>
</dbReference>
<evidence type="ECO:0000313" key="2">
    <source>
        <dbReference type="EMBL" id="KDN69346.1"/>
    </source>
</evidence>
<protein>
    <submittedName>
        <fullName evidence="2">Uncharacterized protein</fullName>
    </submittedName>
</protein>
<gene>
    <name evidence="2" type="ORF">CSUB01_05392</name>
</gene>